<dbReference type="OrthoDB" id="4827574at2"/>
<organism evidence="2 3">
    <name type="scientific">Flavobacterium album</name>
    <dbReference type="NCBI Taxonomy" id="2175091"/>
    <lineage>
        <taxon>Bacteria</taxon>
        <taxon>Pseudomonadati</taxon>
        <taxon>Bacteroidota</taxon>
        <taxon>Flavobacteriia</taxon>
        <taxon>Flavobacteriales</taxon>
        <taxon>Flavobacteriaceae</taxon>
        <taxon>Flavobacterium</taxon>
    </lineage>
</organism>
<evidence type="ECO:0000313" key="3">
    <source>
        <dbReference type="Proteomes" id="UP000244929"/>
    </source>
</evidence>
<dbReference type="EMBL" id="CP029186">
    <property type="protein sequence ID" value="AWH84844.1"/>
    <property type="molecule type" value="Genomic_DNA"/>
</dbReference>
<reference evidence="2 3" key="1">
    <citation type="submission" date="2018-04" db="EMBL/GenBank/DDBJ databases">
        <title>Genome sequencing of Flavobacterium sp. HYN0059.</title>
        <authorList>
            <person name="Yi H."/>
            <person name="Baek C."/>
        </authorList>
    </citation>
    <scope>NUCLEOTIDE SEQUENCE [LARGE SCALE GENOMIC DNA]</scope>
    <source>
        <strain evidence="2 3">HYN0059</strain>
    </source>
</reference>
<proteinExistence type="predicted"/>
<accession>A0A2S1QWT3</accession>
<protein>
    <recommendedName>
        <fullName evidence="1">Suppressor of fused-like domain-containing protein</fullName>
    </recommendedName>
</protein>
<gene>
    <name evidence="2" type="ORF">HYN59_06760</name>
</gene>
<dbReference type="RefSeq" id="WP_108777550.1">
    <property type="nucleotide sequence ID" value="NZ_CP029186.1"/>
</dbReference>
<keyword evidence="3" id="KW-1185">Reference proteome</keyword>
<dbReference type="Pfam" id="PF05076">
    <property type="entry name" value="SUFU"/>
    <property type="match status" value="1"/>
</dbReference>
<feature type="domain" description="Suppressor of fused-like" evidence="1">
    <location>
        <begin position="62"/>
        <end position="234"/>
    </location>
</feature>
<dbReference type="InterPro" id="IPR020941">
    <property type="entry name" value="SUFU-like_domain"/>
</dbReference>
<evidence type="ECO:0000313" key="2">
    <source>
        <dbReference type="EMBL" id="AWH84844.1"/>
    </source>
</evidence>
<dbReference type="Proteomes" id="UP000244929">
    <property type="component" value="Chromosome"/>
</dbReference>
<evidence type="ECO:0000259" key="1">
    <source>
        <dbReference type="Pfam" id="PF05076"/>
    </source>
</evidence>
<dbReference type="AlphaFoldDB" id="A0A2S1QWT3"/>
<sequence>MEERKPDDYSEAGNPIYKYEPLNEGIQPVIGDPETTSYIDAHLEKFFNDEDVTVFHELISDKVHIDIYMIRGGDQRDYNILMTSGMSSLPMNVPEGREDLAYAEVVALLPKDWPLTQEAFDNEDNYWPIRQLKTLARFPHLYGTWVGQGHTIANGNPPQRMSPNCAFEGVILLPGFVLPEEFNTIEAGDKEINVLTMIPLYANEMDFKLKKGANALLPLFDKYNVGDIIDITRRDTCKKKFGLF</sequence>
<dbReference type="KEGG" id="falb:HYN59_06760"/>
<name>A0A2S1QWT3_9FLAO</name>